<organism evidence="3 4">
    <name type="scientific">Marinobacterium stanieri</name>
    <dbReference type="NCBI Taxonomy" id="49186"/>
    <lineage>
        <taxon>Bacteria</taxon>
        <taxon>Pseudomonadati</taxon>
        <taxon>Pseudomonadota</taxon>
        <taxon>Gammaproteobacteria</taxon>
        <taxon>Oceanospirillales</taxon>
        <taxon>Oceanospirillaceae</taxon>
        <taxon>Marinobacterium</taxon>
    </lineage>
</organism>
<dbReference type="SUPFAM" id="SSF53474">
    <property type="entry name" value="alpha/beta-Hydrolases"/>
    <property type="match status" value="1"/>
</dbReference>
<dbReference type="PANTHER" id="PTHR22946">
    <property type="entry name" value="DIENELACTONE HYDROLASE DOMAIN-CONTAINING PROTEIN-RELATED"/>
    <property type="match status" value="1"/>
</dbReference>
<proteinExistence type="predicted"/>
<dbReference type="Pfam" id="PF20434">
    <property type="entry name" value="BD-FAE"/>
    <property type="match status" value="1"/>
</dbReference>
<dbReference type="eggNOG" id="COG4188">
    <property type="taxonomic scope" value="Bacteria"/>
</dbReference>
<feature type="domain" description="BD-FAE-like" evidence="2">
    <location>
        <begin position="64"/>
        <end position="175"/>
    </location>
</feature>
<dbReference type="PIRSF" id="PIRSF031982">
    <property type="entry name" value="UCP031982_abhydr"/>
    <property type="match status" value="1"/>
</dbReference>
<dbReference type="EMBL" id="FTMN01000003">
    <property type="protein sequence ID" value="SIQ23586.1"/>
    <property type="molecule type" value="Genomic_DNA"/>
</dbReference>
<sequence>MKLHLSLLLAIIVWPLQTLAVGFERVSINAPTPIQMGIWYPSDAPVPKAINSPFRQTLALNAKVSGDYLPLVILSHGYGGWMGGHADAALELAEAGYIVAAPEHPGNNSEDESASTAEWLVSRPADISKVIDFMLQDWPASEHIAADRIGVYGFSAGGYTALVAAGAVPDFQRALQHCENNPQEFTCEIGMLEGIDPDALGKEVQAVAGDGRIKAISIAAPGLSYMFDESALAAVNMPVQLWSGAVDVRVPHASNGANLAAHLPNIVETHVVEKAGHFAFMAECNPKLKEHNPRIWNMVCVDAEGFDRGDFHEQLNSALVNFFDKVLQL</sequence>
<keyword evidence="4" id="KW-1185">Reference proteome</keyword>
<dbReference type="InterPro" id="IPR029058">
    <property type="entry name" value="AB_hydrolase_fold"/>
</dbReference>
<gene>
    <name evidence="3" type="ORF">SAMN05421647_10399</name>
</gene>
<reference evidence="3 4" key="1">
    <citation type="submission" date="2017-01" db="EMBL/GenBank/DDBJ databases">
        <authorList>
            <person name="Mah S.A."/>
            <person name="Swanson W.J."/>
            <person name="Moy G.W."/>
            <person name="Vacquier V.D."/>
        </authorList>
    </citation>
    <scope>NUCLEOTIDE SEQUENCE [LARGE SCALE GENOMIC DNA]</scope>
    <source>
        <strain evidence="3 4">DSM 7027</strain>
    </source>
</reference>
<dbReference type="InterPro" id="IPR049492">
    <property type="entry name" value="BD-FAE-like_dom"/>
</dbReference>
<evidence type="ECO:0000313" key="4">
    <source>
        <dbReference type="Proteomes" id="UP000186895"/>
    </source>
</evidence>
<name>A0A1N6R4N4_9GAMM</name>
<dbReference type="Gene3D" id="3.40.50.1820">
    <property type="entry name" value="alpha/beta hydrolase"/>
    <property type="match status" value="1"/>
</dbReference>
<keyword evidence="1 3" id="KW-0378">Hydrolase</keyword>
<accession>A0A1N6R4N4</accession>
<dbReference type="Proteomes" id="UP000186895">
    <property type="component" value="Unassembled WGS sequence"/>
</dbReference>
<evidence type="ECO:0000256" key="1">
    <source>
        <dbReference type="ARBA" id="ARBA00022801"/>
    </source>
</evidence>
<protein>
    <submittedName>
        <fullName evidence="3">Predicted dienelactone hydrolase</fullName>
    </submittedName>
</protein>
<dbReference type="GO" id="GO:0052689">
    <property type="term" value="F:carboxylic ester hydrolase activity"/>
    <property type="evidence" value="ECO:0007669"/>
    <property type="project" value="UniProtKB-ARBA"/>
</dbReference>
<dbReference type="AlphaFoldDB" id="A0A1N6R4N4"/>
<evidence type="ECO:0000259" key="2">
    <source>
        <dbReference type="Pfam" id="PF20434"/>
    </source>
</evidence>
<dbReference type="InterPro" id="IPR050261">
    <property type="entry name" value="FrsA_esterase"/>
</dbReference>
<dbReference type="STRING" id="49186.SAMN05421647_10399"/>
<dbReference type="PANTHER" id="PTHR22946:SF9">
    <property type="entry name" value="POLYKETIDE TRANSFERASE AF380"/>
    <property type="match status" value="1"/>
</dbReference>
<dbReference type="RefSeq" id="WP_076462275.1">
    <property type="nucleotide sequence ID" value="NZ_FTMN01000003.1"/>
</dbReference>
<evidence type="ECO:0000313" key="3">
    <source>
        <dbReference type="EMBL" id="SIQ23586.1"/>
    </source>
</evidence>
<dbReference type="InterPro" id="IPR016986">
    <property type="entry name" value="UCP031982_abhydr"/>
</dbReference>